<dbReference type="Gene3D" id="3.90.420.10">
    <property type="entry name" value="Oxidoreductase, molybdopterin-binding domain"/>
    <property type="match status" value="1"/>
</dbReference>
<organism evidence="2 3">
    <name type="scientific">Armatimonas rosea</name>
    <dbReference type="NCBI Taxonomy" id="685828"/>
    <lineage>
        <taxon>Bacteria</taxon>
        <taxon>Bacillati</taxon>
        <taxon>Armatimonadota</taxon>
        <taxon>Armatimonadia</taxon>
        <taxon>Armatimonadales</taxon>
        <taxon>Armatimonadaceae</taxon>
        <taxon>Armatimonas</taxon>
    </lineage>
</organism>
<comment type="caution">
    <text evidence="2">The sequence shown here is derived from an EMBL/GenBank/DDBJ whole genome shotgun (WGS) entry which is preliminary data.</text>
</comment>
<dbReference type="EMBL" id="JACHGW010000005">
    <property type="protein sequence ID" value="MBB6053202.1"/>
    <property type="molecule type" value="Genomic_DNA"/>
</dbReference>
<evidence type="ECO:0000313" key="2">
    <source>
        <dbReference type="EMBL" id="MBB6053202.1"/>
    </source>
</evidence>
<dbReference type="Proteomes" id="UP000520814">
    <property type="component" value="Unassembled WGS sequence"/>
</dbReference>
<reference evidence="2 3" key="1">
    <citation type="submission" date="2020-08" db="EMBL/GenBank/DDBJ databases">
        <title>Genomic Encyclopedia of Type Strains, Phase IV (KMG-IV): sequencing the most valuable type-strain genomes for metagenomic binning, comparative biology and taxonomic classification.</title>
        <authorList>
            <person name="Goeker M."/>
        </authorList>
    </citation>
    <scope>NUCLEOTIDE SEQUENCE [LARGE SCALE GENOMIC DNA]</scope>
    <source>
        <strain evidence="2 3">DSM 23562</strain>
    </source>
</reference>
<gene>
    <name evidence="2" type="ORF">HNQ39_005034</name>
</gene>
<evidence type="ECO:0000259" key="1">
    <source>
        <dbReference type="Pfam" id="PF00174"/>
    </source>
</evidence>
<feature type="domain" description="Oxidoreductase molybdopterin-binding" evidence="1">
    <location>
        <begin position="22"/>
        <end position="170"/>
    </location>
</feature>
<keyword evidence="3" id="KW-1185">Reference proteome</keyword>
<dbReference type="PANTHER" id="PTHR43032">
    <property type="entry name" value="PROTEIN-METHIONINE-SULFOXIDE REDUCTASE"/>
    <property type="match status" value="1"/>
</dbReference>
<dbReference type="Gene3D" id="2.160.20.80">
    <property type="entry name" value="E3 ubiquitin-protein ligase SopA"/>
    <property type="match status" value="1"/>
</dbReference>
<evidence type="ECO:0000313" key="3">
    <source>
        <dbReference type="Proteomes" id="UP000520814"/>
    </source>
</evidence>
<dbReference type="InterPro" id="IPR000572">
    <property type="entry name" value="OxRdtase_Mopterin-bd_dom"/>
</dbReference>
<protein>
    <submittedName>
        <fullName evidence="2">DMSO/TMAO reductase YedYZ molybdopterin-dependent catalytic subunit</fullName>
    </submittedName>
</protein>
<dbReference type="SUPFAM" id="SSF141571">
    <property type="entry name" value="Pentapeptide repeat-like"/>
    <property type="match status" value="1"/>
</dbReference>
<dbReference type="Pfam" id="PF00174">
    <property type="entry name" value="Oxidored_molyb"/>
    <property type="match status" value="1"/>
</dbReference>
<dbReference type="PANTHER" id="PTHR43032:SF4">
    <property type="entry name" value="OXIDOREDUCTASE MOLYBDOPTERIN-BINDING DOMAIN-CONTAINING PROTEIN"/>
    <property type="match status" value="1"/>
</dbReference>
<dbReference type="InterPro" id="IPR001646">
    <property type="entry name" value="5peptide_repeat"/>
</dbReference>
<dbReference type="InterPro" id="IPR036374">
    <property type="entry name" value="OxRdtase_Mopterin-bd_sf"/>
</dbReference>
<dbReference type="SUPFAM" id="SSF56524">
    <property type="entry name" value="Oxidoreductase molybdopterin-binding domain"/>
    <property type="match status" value="1"/>
</dbReference>
<dbReference type="AlphaFoldDB" id="A0A7W9SUQ2"/>
<dbReference type="RefSeq" id="WP_184203259.1">
    <property type="nucleotide sequence ID" value="NZ_JACHGW010000005.1"/>
</dbReference>
<sequence>MNLPPNQKLAAPGKWPVVGEKVPRAGDTAPWTVTVHGAVTERRVFGLEALLALPQQTQTHDIHCVTRWSKLGVTFTGILLADLLALCGGPLPEAQFVSFVARSDREHSTSLVLAEALELGCLVAFTADGAPLDEIHGGPVRIVTPGRYFYKSVKWLERIELLAEDKLGYWEGEIGYHNGADPWREERYIASTVNPKVLERALATRDFSGLDLRGVDLRGRDLTGLRAVDAKLRDAHFEGANLTDADFTRANLSNAHLENANCTRALFTDGDLEGAAFEGANLTGTDLAGASLFGTTF</sequence>
<dbReference type="Pfam" id="PF00805">
    <property type="entry name" value="Pentapeptide"/>
    <property type="match status" value="1"/>
</dbReference>
<proteinExistence type="predicted"/>
<accession>A0A7W9SUQ2</accession>
<name>A0A7W9SUQ2_ARMRO</name>